<organism evidence="1 2">
    <name type="scientific">Perkinsus olseni</name>
    <name type="common">Perkinsus atlanticus</name>
    <dbReference type="NCBI Taxonomy" id="32597"/>
    <lineage>
        <taxon>Eukaryota</taxon>
        <taxon>Sar</taxon>
        <taxon>Alveolata</taxon>
        <taxon>Perkinsozoa</taxon>
        <taxon>Perkinsea</taxon>
        <taxon>Perkinsida</taxon>
        <taxon>Perkinsidae</taxon>
        <taxon>Perkinsus</taxon>
    </lineage>
</organism>
<protein>
    <submittedName>
        <fullName evidence="1">Uncharacterized protein</fullName>
    </submittedName>
</protein>
<gene>
    <name evidence="1" type="ORF">FOZ62_019706</name>
</gene>
<name>A0A7J6PVF2_PEROL</name>
<dbReference type="AlphaFoldDB" id="A0A7J6PVF2"/>
<comment type="caution">
    <text evidence="1">The sequence shown here is derived from an EMBL/GenBank/DDBJ whole genome shotgun (WGS) entry which is preliminary data.</text>
</comment>
<evidence type="ECO:0000313" key="2">
    <source>
        <dbReference type="Proteomes" id="UP000574390"/>
    </source>
</evidence>
<reference evidence="1 2" key="1">
    <citation type="submission" date="2020-04" db="EMBL/GenBank/DDBJ databases">
        <title>Perkinsus olseni comparative genomics.</title>
        <authorList>
            <person name="Bogema D.R."/>
        </authorList>
    </citation>
    <scope>NUCLEOTIDE SEQUENCE [LARGE SCALE GENOMIC DNA]</scope>
    <source>
        <strain evidence="1">ATCC PRA-205</strain>
    </source>
</reference>
<proteinExistence type="predicted"/>
<feature type="non-terminal residue" evidence="1">
    <location>
        <position position="118"/>
    </location>
</feature>
<accession>A0A7J6PVF2</accession>
<dbReference type="EMBL" id="JABANM010034388">
    <property type="protein sequence ID" value="KAF4699706.1"/>
    <property type="molecule type" value="Genomic_DNA"/>
</dbReference>
<dbReference type="Proteomes" id="UP000574390">
    <property type="component" value="Unassembled WGS sequence"/>
</dbReference>
<sequence>SPGTPRESRRRAIRLDKPSMGKMLSTCCGCNPPRKFLLAAPQCIVKGYVARGVLEKDARIRILSCRSIEIDSNGVLHVICLQNAGNVFTISKLTMLYDEHRIAIGLPDVGLASPFSSV</sequence>
<evidence type="ECO:0000313" key="1">
    <source>
        <dbReference type="EMBL" id="KAF4699706.1"/>
    </source>
</evidence>
<feature type="non-terminal residue" evidence="1">
    <location>
        <position position="1"/>
    </location>
</feature>